<dbReference type="PROSITE" id="PS51186">
    <property type="entry name" value="GNAT"/>
    <property type="match status" value="1"/>
</dbReference>
<protein>
    <submittedName>
        <fullName evidence="4">Arsinothricin resistance N-acetyltransferase ArsN1 family A</fullName>
    </submittedName>
</protein>
<feature type="domain" description="N-acetyltransferase" evidence="3">
    <location>
        <begin position="3"/>
        <end position="160"/>
    </location>
</feature>
<dbReference type="Proteomes" id="UP001597214">
    <property type="component" value="Unassembled WGS sequence"/>
</dbReference>
<evidence type="ECO:0000313" key="5">
    <source>
        <dbReference type="Proteomes" id="UP001597214"/>
    </source>
</evidence>
<dbReference type="PANTHER" id="PTHR43072">
    <property type="entry name" value="N-ACETYLTRANSFERASE"/>
    <property type="match status" value="1"/>
</dbReference>
<name>A0ABW4LV69_9BACI</name>
<evidence type="ECO:0000313" key="4">
    <source>
        <dbReference type="EMBL" id="MFD1739042.1"/>
    </source>
</evidence>
<dbReference type="NCBIfam" id="NF040503">
    <property type="entry name" value="resist_ArsN1a"/>
    <property type="match status" value="1"/>
</dbReference>
<dbReference type="Pfam" id="PF00583">
    <property type="entry name" value="Acetyltransf_1"/>
    <property type="match status" value="1"/>
</dbReference>
<dbReference type="PANTHER" id="PTHR43072:SF23">
    <property type="entry name" value="UPF0039 PROTEIN C11D3.02C"/>
    <property type="match status" value="1"/>
</dbReference>
<keyword evidence="2" id="KW-0012">Acyltransferase</keyword>
<dbReference type="EMBL" id="JBHUEM010000052">
    <property type="protein sequence ID" value="MFD1739042.1"/>
    <property type="molecule type" value="Genomic_DNA"/>
</dbReference>
<comment type="caution">
    <text evidence="4">The sequence shown here is derived from an EMBL/GenBank/DDBJ whole genome shotgun (WGS) entry which is preliminary data.</text>
</comment>
<evidence type="ECO:0000256" key="1">
    <source>
        <dbReference type="ARBA" id="ARBA00022679"/>
    </source>
</evidence>
<evidence type="ECO:0000259" key="3">
    <source>
        <dbReference type="PROSITE" id="PS51186"/>
    </source>
</evidence>
<organism evidence="4 5">
    <name type="scientific">Bacillus salitolerans</name>
    <dbReference type="NCBI Taxonomy" id="1437434"/>
    <lineage>
        <taxon>Bacteria</taxon>
        <taxon>Bacillati</taxon>
        <taxon>Bacillota</taxon>
        <taxon>Bacilli</taxon>
        <taxon>Bacillales</taxon>
        <taxon>Bacillaceae</taxon>
        <taxon>Bacillus</taxon>
    </lineage>
</organism>
<sequence length="179" mass="20644">MKTFIREAKRSDLKSIQTIFNQGIEDRIATLDTELRDTFYMEEWLEKHSGRYKVIVAEEEDKIVGFASLNPYSIRAAYNGVADLSIYVSREGRGKGIGGILLDEIERLAINHDFYKIVLFTFPFNQLGQSLYRKKGYREVGVFQKQGILDGHFVDVMAMEKILSEKIESYVLRSQTINT</sequence>
<accession>A0ABW4LV69</accession>
<dbReference type="CDD" id="cd04301">
    <property type="entry name" value="NAT_SF"/>
    <property type="match status" value="1"/>
</dbReference>
<dbReference type="RefSeq" id="WP_377930266.1">
    <property type="nucleotide sequence ID" value="NZ_JBHUEM010000052.1"/>
</dbReference>
<gene>
    <name evidence="4" type="ORF">ACFSCX_21265</name>
</gene>
<keyword evidence="5" id="KW-1185">Reference proteome</keyword>
<reference evidence="5" key="1">
    <citation type="journal article" date="2019" name="Int. J. Syst. Evol. Microbiol.">
        <title>The Global Catalogue of Microorganisms (GCM) 10K type strain sequencing project: providing services to taxonomists for standard genome sequencing and annotation.</title>
        <authorList>
            <consortium name="The Broad Institute Genomics Platform"/>
            <consortium name="The Broad Institute Genome Sequencing Center for Infectious Disease"/>
            <person name="Wu L."/>
            <person name="Ma J."/>
        </authorList>
    </citation>
    <scope>NUCLEOTIDE SEQUENCE [LARGE SCALE GENOMIC DNA]</scope>
    <source>
        <strain evidence="5">CCUG 49339</strain>
    </source>
</reference>
<dbReference type="Gene3D" id="3.40.630.30">
    <property type="match status" value="1"/>
</dbReference>
<dbReference type="InterPro" id="IPR016181">
    <property type="entry name" value="Acyl_CoA_acyltransferase"/>
</dbReference>
<dbReference type="SUPFAM" id="SSF55729">
    <property type="entry name" value="Acyl-CoA N-acyltransferases (Nat)"/>
    <property type="match status" value="1"/>
</dbReference>
<evidence type="ECO:0000256" key="2">
    <source>
        <dbReference type="ARBA" id="ARBA00023315"/>
    </source>
</evidence>
<keyword evidence="1" id="KW-0808">Transferase</keyword>
<dbReference type="InterPro" id="IPR000182">
    <property type="entry name" value="GNAT_dom"/>
</dbReference>
<proteinExistence type="predicted"/>